<dbReference type="SUPFAM" id="SSF53927">
    <property type="entry name" value="Cytidine deaminase-like"/>
    <property type="match status" value="1"/>
</dbReference>
<evidence type="ECO:0000313" key="17">
    <source>
        <dbReference type="Proteomes" id="UP001596143"/>
    </source>
</evidence>
<comment type="pathway">
    <text evidence="2 14">Cofactor biosynthesis; riboflavin biosynthesis; 5-amino-6-(D-ribitylamino)uracil from GTP: step 2/4.</text>
</comment>
<dbReference type="Proteomes" id="UP001596143">
    <property type="component" value="Unassembled WGS sequence"/>
</dbReference>
<evidence type="ECO:0000256" key="7">
    <source>
        <dbReference type="ARBA" id="ARBA00022723"/>
    </source>
</evidence>
<dbReference type="InterPro" id="IPR002734">
    <property type="entry name" value="RibDG_C"/>
</dbReference>
<proteinExistence type="inferred from homology"/>
<evidence type="ECO:0000259" key="15">
    <source>
        <dbReference type="PROSITE" id="PS51747"/>
    </source>
</evidence>
<dbReference type="InterPro" id="IPR016192">
    <property type="entry name" value="APOBEC/CMP_deaminase_Zn-bd"/>
</dbReference>
<evidence type="ECO:0000256" key="10">
    <source>
        <dbReference type="ARBA" id="ARBA00023002"/>
    </source>
</evidence>
<dbReference type="PANTHER" id="PTHR38011">
    <property type="entry name" value="DIHYDROFOLATE REDUCTASE FAMILY PROTEIN (AFU_ORTHOLOGUE AFUA_8G06820)"/>
    <property type="match status" value="1"/>
</dbReference>
<dbReference type="CDD" id="cd01284">
    <property type="entry name" value="Riboflavin_deaminase-reductase"/>
    <property type="match status" value="1"/>
</dbReference>
<dbReference type="PROSITE" id="PS00903">
    <property type="entry name" value="CYT_DCMP_DEAMINASES_1"/>
    <property type="match status" value="1"/>
</dbReference>
<comment type="similarity">
    <text evidence="4 14">In the N-terminal section; belongs to the cytidine and deoxycytidylate deaminase family.</text>
</comment>
<evidence type="ECO:0000256" key="4">
    <source>
        <dbReference type="ARBA" id="ARBA00005259"/>
    </source>
</evidence>
<dbReference type="InterPro" id="IPR002125">
    <property type="entry name" value="CMP_dCMP_dom"/>
</dbReference>
<evidence type="ECO:0000256" key="11">
    <source>
        <dbReference type="ARBA" id="ARBA00023268"/>
    </source>
</evidence>
<comment type="catalytic activity">
    <reaction evidence="13 14">
        <text>2,5-diamino-6-hydroxy-4-(5-phosphoribosylamino)-pyrimidine + H2O + H(+) = 5-amino-6-(5-phospho-D-ribosylamino)uracil + NH4(+)</text>
        <dbReference type="Rhea" id="RHEA:21868"/>
        <dbReference type="ChEBI" id="CHEBI:15377"/>
        <dbReference type="ChEBI" id="CHEBI:15378"/>
        <dbReference type="ChEBI" id="CHEBI:28938"/>
        <dbReference type="ChEBI" id="CHEBI:58453"/>
        <dbReference type="ChEBI" id="CHEBI:58614"/>
        <dbReference type="EC" id="3.5.4.26"/>
    </reaction>
</comment>
<dbReference type="Gene3D" id="3.40.430.10">
    <property type="entry name" value="Dihydrofolate Reductase, subunit A"/>
    <property type="match status" value="1"/>
</dbReference>
<dbReference type="InterPro" id="IPR016193">
    <property type="entry name" value="Cytidine_deaminase-like"/>
</dbReference>
<evidence type="ECO:0000256" key="8">
    <source>
        <dbReference type="ARBA" id="ARBA00022833"/>
    </source>
</evidence>
<name>A0ABW0U6E2_9BACI</name>
<evidence type="ECO:0000313" key="16">
    <source>
        <dbReference type="EMBL" id="MFC5629017.1"/>
    </source>
</evidence>
<dbReference type="GO" id="GO:0008835">
    <property type="term" value="F:diaminohydroxyphosphoribosylaminopyrimidine deaminase activity"/>
    <property type="evidence" value="ECO:0007669"/>
    <property type="project" value="UniProtKB-EC"/>
</dbReference>
<dbReference type="Pfam" id="PF00383">
    <property type="entry name" value="dCMP_cyt_deam_1"/>
    <property type="match status" value="1"/>
</dbReference>
<dbReference type="SUPFAM" id="SSF53597">
    <property type="entry name" value="Dihydrofolate reductase-like"/>
    <property type="match status" value="1"/>
</dbReference>
<protein>
    <recommendedName>
        <fullName evidence="14">Riboflavin biosynthesis protein RibD</fullName>
    </recommendedName>
    <domain>
        <recommendedName>
            <fullName evidence="14">Diaminohydroxyphosphoribosylaminopyrimidine deaminase</fullName>
            <shortName evidence="14">DRAP deaminase</shortName>
            <ecNumber evidence="14">3.5.4.26</ecNumber>
        </recommendedName>
        <alternativeName>
            <fullName evidence="14">Riboflavin-specific deaminase</fullName>
        </alternativeName>
    </domain>
    <domain>
        <recommendedName>
            <fullName evidence="14">5-amino-6-(5-phosphoribosylamino)uracil reductase</fullName>
            <ecNumber evidence="14">1.1.1.193</ecNumber>
        </recommendedName>
        <alternativeName>
            <fullName evidence="14">HTP reductase</fullName>
        </alternativeName>
    </domain>
</protein>
<evidence type="ECO:0000256" key="6">
    <source>
        <dbReference type="ARBA" id="ARBA00022619"/>
    </source>
</evidence>
<accession>A0ABW0U6E2</accession>
<evidence type="ECO:0000256" key="9">
    <source>
        <dbReference type="ARBA" id="ARBA00022857"/>
    </source>
</evidence>
<keyword evidence="9 14" id="KW-0521">NADP</keyword>
<dbReference type="InterPro" id="IPR011549">
    <property type="entry name" value="RibD_C"/>
</dbReference>
<comment type="function">
    <text evidence="1 14">Converts 2,5-diamino-6-(ribosylamino)-4(3h)-pyrimidinone 5'-phosphate into 5-amino-6-(ribosylamino)-2,4(1h,3h)-pyrimidinedione 5'-phosphate.</text>
</comment>
<organism evidence="16 17">
    <name type="scientific">Aliibacillus thermotolerans</name>
    <dbReference type="NCBI Taxonomy" id="1834418"/>
    <lineage>
        <taxon>Bacteria</taxon>
        <taxon>Bacillati</taxon>
        <taxon>Bacillota</taxon>
        <taxon>Bacilli</taxon>
        <taxon>Bacillales</taxon>
        <taxon>Bacillaceae</taxon>
        <taxon>Aliibacillus</taxon>
    </lineage>
</organism>
<comment type="similarity">
    <text evidence="5 14">In the C-terminal section; belongs to the HTP reductase family.</text>
</comment>
<dbReference type="RefSeq" id="WP_270895420.1">
    <property type="nucleotide sequence ID" value="NZ_JBHSPF010000045.1"/>
</dbReference>
<keyword evidence="10 14" id="KW-0560">Oxidoreductase</keyword>
<comment type="pathway">
    <text evidence="3 14">Cofactor biosynthesis; riboflavin biosynthesis; 5-amino-6-(D-ribitylamino)uracil from GTP: step 3/4.</text>
</comment>
<dbReference type="EMBL" id="JBHSPF010000045">
    <property type="protein sequence ID" value="MFC5629017.1"/>
    <property type="molecule type" value="Genomic_DNA"/>
</dbReference>
<evidence type="ECO:0000256" key="1">
    <source>
        <dbReference type="ARBA" id="ARBA00002151"/>
    </source>
</evidence>
<dbReference type="InterPro" id="IPR004794">
    <property type="entry name" value="Eubact_RibD"/>
</dbReference>
<dbReference type="NCBIfam" id="TIGR00326">
    <property type="entry name" value="eubact_ribD"/>
    <property type="match status" value="1"/>
</dbReference>
<keyword evidence="17" id="KW-1185">Reference proteome</keyword>
<evidence type="ECO:0000256" key="5">
    <source>
        <dbReference type="ARBA" id="ARBA00007417"/>
    </source>
</evidence>
<dbReference type="EC" id="1.1.1.193" evidence="14"/>
<reference evidence="17" key="1">
    <citation type="journal article" date="2019" name="Int. J. Syst. Evol. Microbiol.">
        <title>The Global Catalogue of Microorganisms (GCM) 10K type strain sequencing project: providing services to taxonomists for standard genome sequencing and annotation.</title>
        <authorList>
            <consortium name="The Broad Institute Genomics Platform"/>
            <consortium name="The Broad Institute Genome Sequencing Center for Infectious Disease"/>
            <person name="Wu L."/>
            <person name="Ma J."/>
        </authorList>
    </citation>
    <scope>NUCLEOTIDE SEQUENCE [LARGE SCALE GENOMIC DNA]</scope>
    <source>
        <strain evidence="17">CGMCC 1.15790</strain>
    </source>
</reference>
<keyword evidence="14 16" id="KW-0378">Hydrolase</keyword>
<evidence type="ECO:0000256" key="3">
    <source>
        <dbReference type="ARBA" id="ARBA00004910"/>
    </source>
</evidence>
<gene>
    <name evidence="16" type="primary">ribD</name>
    <name evidence="16" type="ORF">ACFPTR_09040</name>
</gene>
<evidence type="ECO:0000256" key="12">
    <source>
        <dbReference type="ARBA" id="ARBA00049861"/>
    </source>
</evidence>
<dbReference type="EC" id="3.5.4.26" evidence="14"/>
<dbReference type="InterPro" id="IPR050765">
    <property type="entry name" value="Riboflavin_Biosynth_HTPR"/>
</dbReference>
<evidence type="ECO:0000256" key="13">
    <source>
        <dbReference type="ARBA" id="ARBA00049886"/>
    </source>
</evidence>
<dbReference type="GO" id="GO:0008703">
    <property type="term" value="F:5-amino-6-(5-phosphoribosylamino)uracil reductase activity"/>
    <property type="evidence" value="ECO:0007669"/>
    <property type="project" value="UniProtKB-EC"/>
</dbReference>
<comment type="catalytic activity">
    <reaction evidence="12 14">
        <text>5-amino-6-(5-phospho-D-ribitylamino)uracil + NADP(+) = 5-amino-6-(5-phospho-D-ribosylamino)uracil + NADPH + H(+)</text>
        <dbReference type="Rhea" id="RHEA:17845"/>
        <dbReference type="ChEBI" id="CHEBI:15378"/>
        <dbReference type="ChEBI" id="CHEBI:57783"/>
        <dbReference type="ChEBI" id="CHEBI:58349"/>
        <dbReference type="ChEBI" id="CHEBI:58421"/>
        <dbReference type="ChEBI" id="CHEBI:58453"/>
        <dbReference type="EC" id="1.1.1.193"/>
    </reaction>
</comment>
<comment type="caution">
    <text evidence="16">The sequence shown here is derived from an EMBL/GenBank/DDBJ whole genome shotgun (WGS) entry which is preliminary data.</text>
</comment>
<dbReference type="InterPro" id="IPR024072">
    <property type="entry name" value="DHFR-like_dom_sf"/>
</dbReference>
<keyword evidence="6 14" id="KW-0686">Riboflavin biosynthesis</keyword>
<sequence length="365" mass="39902">MTDEEYMQLALNLASATKGQTSPNPVVGAIVVKNGKVIGMGAHLKRGEAHAEVIALQMAGNEAENADVYVTLEPCSHYGKTPPCAELLIEKRVKRVVIATEDPNEQVSGQGIEKLKQAGIQVETGILQEKAEWLNRHFFHYIRTGQPYVTLKTAASLDGKTATRTGESKWITGEAARLAGHDLRHTHDAILVGVDTVMADDPSLTVRRPNGGIHPIRVIVDRHLRTPLSSKMIQDKEAPVWILCTKEADEEKKRQLENRGVQVFSFPSINIDVRDVLTFLGKKEITSLYVEGGATVHASFVENHLFQEIVCFIAPKIIGGRDAPSVIGGEGIASMEEITSLDIVSLDRVGEDIQIVAIPKKKGRT</sequence>
<keyword evidence="7 14" id="KW-0479">Metal-binding</keyword>
<dbReference type="Gene3D" id="3.40.140.10">
    <property type="entry name" value="Cytidine Deaminase, domain 2"/>
    <property type="match status" value="1"/>
</dbReference>
<dbReference type="PANTHER" id="PTHR38011:SF7">
    <property type="entry name" value="2,5-DIAMINO-6-RIBOSYLAMINO-4(3H)-PYRIMIDINONE 5'-PHOSPHATE REDUCTASE"/>
    <property type="match status" value="1"/>
</dbReference>
<dbReference type="PIRSF" id="PIRSF006769">
    <property type="entry name" value="RibD"/>
    <property type="match status" value="1"/>
</dbReference>
<dbReference type="Pfam" id="PF01872">
    <property type="entry name" value="RibD_C"/>
    <property type="match status" value="1"/>
</dbReference>
<feature type="domain" description="CMP/dCMP-type deaminase" evidence="15">
    <location>
        <begin position="1"/>
        <end position="123"/>
    </location>
</feature>
<keyword evidence="11" id="KW-0511">Multifunctional enzyme</keyword>
<comment type="cofactor">
    <cofactor evidence="14">
        <name>Zn(2+)</name>
        <dbReference type="ChEBI" id="CHEBI:29105"/>
    </cofactor>
    <text evidence="14">Binds 1 zinc ion.</text>
</comment>
<evidence type="ECO:0000256" key="14">
    <source>
        <dbReference type="PIRNR" id="PIRNR006769"/>
    </source>
</evidence>
<keyword evidence="8 14" id="KW-0862">Zinc</keyword>
<dbReference type="NCBIfam" id="TIGR00227">
    <property type="entry name" value="ribD_Cterm"/>
    <property type="match status" value="1"/>
</dbReference>
<dbReference type="PROSITE" id="PS51747">
    <property type="entry name" value="CYT_DCMP_DEAMINASES_2"/>
    <property type="match status" value="1"/>
</dbReference>
<evidence type="ECO:0000256" key="2">
    <source>
        <dbReference type="ARBA" id="ARBA00004882"/>
    </source>
</evidence>